<dbReference type="Proteomes" id="UP000324479">
    <property type="component" value="Unassembled WGS sequence"/>
</dbReference>
<feature type="chain" id="PRO_5024455597" description="Secreted protein" evidence="1">
    <location>
        <begin position="19"/>
        <end position="63"/>
    </location>
</feature>
<dbReference type="AlphaFoldDB" id="A0A5M6CS08"/>
<comment type="caution">
    <text evidence="2">The sequence shown here is derived from an EMBL/GenBank/DDBJ whole genome shotgun (WGS) entry which is preliminary data.</text>
</comment>
<gene>
    <name evidence="2" type="ORF">FYK55_27925</name>
</gene>
<reference evidence="2 3" key="1">
    <citation type="submission" date="2019-08" db="EMBL/GenBank/DDBJ databases">
        <authorList>
            <person name="Dhanesh K."/>
            <person name="Kumar G."/>
            <person name="Sasikala C."/>
            <person name="Venkata Ramana C."/>
        </authorList>
    </citation>
    <scope>NUCLEOTIDE SEQUENCE [LARGE SCALE GENOMIC DNA]</scope>
    <source>
        <strain evidence="2 3">JC645</strain>
    </source>
</reference>
<organism evidence="2 3">
    <name type="scientific">Roseiconus nitratireducens</name>
    <dbReference type="NCBI Taxonomy" id="2605748"/>
    <lineage>
        <taxon>Bacteria</taxon>
        <taxon>Pseudomonadati</taxon>
        <taxon>Planctomycetota</taxon>
        <taxon>Planctomycetia</taxon>
        <taxon>Pirellulales</taxon>
        <taxon>Pirellulaceae</taxon>
        <taxon>Roseiconus</taxon>
    </lineage>
</organism>
<evidence type="ECO:0000313" key="3">
    <source>
        <dbReference type="Proteomes" id="UP000324479"/>
    </source>
</evidence>
<proteinExistence type="predicted"/>
<sequence length="63" mass="6329">MKSVCVSLLLFIVCVALPGCGGSDGNTLATDGATADDFAQYEADLAAVTGAEANEDTGEENSE</sequence>
<dbReference type="EMBL" id="VWOX01000035">
    <property type="protein sequence ID" value="KAA5537974.1"/>
    <property type="molecule type" value="Genomic_DNA"/>
</dbReference>
<name>A0A5M6CS08_9BACT</name>
<keyword evidence="1" id="KW-0732">Signal</keyword>
<keyword evidence="3" id="KW-1185">Reference proteome</keyword>
<evidence type="ECO:0000313" key="2">
    <source>
        <dbReference type="EMBL" id="KAA5537974.1"/>
    </source>
</evidence>
<dbReference type="RefSeq" id="WP_150079913.1">
    <property type="nucleotide sequence ID" value="NZ_VWOX01000035.1"/>
</dbReference>
<evidence type="ECO:0008006" key="4">
    <source>
        <dbReference type="Google" id="ProtNLM"/>
    </source>
</evidence>
<evidence type="ECO:0000256" key="1">
    <source>
        <dbReference type="SAM" id="SignalP"/>
    </source>
</evidence>
<feature type="signal peptide" evidence="1">
    <location>
        <begin position="1"/>
        <end position="18"/>
    </location>
</feature>
<accession>A0A5M6CS08</accession>
<protein>
    <recommendedName>
        <fullName evidence="4">Secreted protein</fullName>
    </recommendedName>
</protein>